<dbReference type="SMART" id="SM00382">
    <property type="entry name" value="AAA"/>
    <property type="match status" value="1"/>
</dbReference>
<proteinExistence type="predicted"/>
<dbReference type="GO" id="GO:0005524">
    <property type="term" value="F:ATP binding"/>
    <property type="evidence" value="ECO:0007669"/>
    <property type="project" value="UniProtKB-KW"/>
</dbReference>
<organism evidence="5 6">
    <name type="scientific">Singulisphaera acidiphila (strain ATCC BAA-1392 / DSM 18658 / VKM B-2454 / MOB10)</name>
    <dbReference type="NCBI Taxonomy" id="886293"/>
    <lineage>
        <taxon>Bacteria</taxon>
        <taxon>Pseudomonadati</taxon>
        <taxon>Planctomycetota</taxon>
        <taxon>Planctomycetia</taxon>
        <taxon>Isosphaerales</taxon>
        <taxon>Isosphaeraceae</taxon>
        <taxon>Singulisphaera</taxon>
    </lineage>
</organism>
<dbReference type="Gene3D" id="3.40.50.300">
    <property type="entry name" value="P-loop containing nucleotide triphosphate hydrolases"/>
    <property type="match status" value="1"/>
</dbReference>
<evidence type="ECO:0000256" key="3">
    <source>
        <dbReference type="SAM" id="MobiDB-lite"/>
    </source>
</evidence>
<dbReference type="RefSeq" id="WP_015244349.1">
    <property type="nucleotide sequence ID" value="NC_019892.1"/>
</dbReference>
<gene>
    <name evidence="5" type="ordered locus">Sinac_0760</name>
</gene>
<dbReference type="eggNOG" id="COG4619">
    <property type="taxonomic scope" value="Bacteria"/>
</dbReference>
<dbReference type="Pfam" id="PF00005">
    <property type="entry name" value="ABC_tran"/>
    <property type="match status" value="1"/>
</dbReference>
<dbReference type="GO" id="GO:0016887">
    <property type="term" value="F:ATP hydrolysis activity"/>
    <property type="evidence" value="ECO:0007669"/>
    <property type="project" value="InterPro"/>
</dbReference>
<dbReference type="AlphaFoldDB" id="L0D6Y3"/>
<evidence type="ECO:0000313" key="6">
    <source>
        <dbReference type="Proteomes" id="UP000010798"/>
    </source>
</evidence>
<dbReference type="PANTHER" id="PTHR43119:SF1">
    <property type="entry name" value="ABC TRANSPORTER DOMAIN-CONTAINING PROTEIN"/>
    <property type="match status" value="1"/>
</dbReference>
<evidence type="ECO:0000259" key="4">
    <source>
        <dbReference type="PROSITE" id="PS50893"/>
    </source>
</evidence>
<dbReference type="HOGENOM" id="CLU_000604_1_22_0"/>
<evidence type="ECO:0000313" key="5">
    <source>
        <dbReference type="EMBL" id="AGA25169.1"/>
    </source>
</evidence>
<dbReference type="EMBL" id="CP003364">
    <property type="protein sequence ID" value="AGA25169.1"/>
    <property type="molecule type" value="Genomic_DNA"/>
</dbReference>
<dbReference type="STRING" id="886293.Sinac_0760"/>
<reference evidence="5 6" key="1">
    <citation type="submission" date="2012-02" db="EMBL/GenBank/DDBJ databases">
        <title>Complete sequence of chromosome of Singulisphaera acidiphila DSM 18658.</title>
        <authorList>
            <consortium name="US DOE Joint Genome Institute (JGI-PGF)"/>
            <person name="Lucas S."/>
            <person name="Copeland A."/>
            <person name="Lapidus A."/>
            <person name="Glavina del Rio T."/>
            <person name="Dalin E."/>
            <person name="Tice H."/>
            <person name="Bruce D."/>
            <person name="Goodwin L."/>
            <person name="Pitluck S."/>
            <person name="Peters L."/>
            <person name="Ovchinnikova G."/>
            <person name="Chertkov O."/>
            <person name="Kyrpides N."/>
            <person name="Mavromatis K."/>
            <person name="Ivanova N."/>
            <person name="Brettin T."/>
            <person name="Detter J.C."/>
            <person name="Han C."/>
            <person name="Larimer F."/>
            <person name="Land M."/>
            <person name="Hauser L."/>
            <person name="Markowitz V."/>
            <person name="Cheng J.-F."/>
            <person name="Hugenholtz P."/>
            <person name="Woyke T."/>
            <person name="Wu D."/>
            <person name="Tindall B."/>
            <person name="Pomrenke H."/>
            <person name="Brambilla E."/>
            <person name="Klenk H.-P."/>
            <person name="Eisen J.A."/>
        </authorList>
    </citation>
    <scope>NUCLEOTIDE SEQUENCE [LARGE SCALE GENOMIC DNA]</scope>
    <source>
        <strain evidence="6">ATCC BAA-1392 / DSM 18658 / VKM B-2454 / MOB10</strain>
    </source>
</reference>
<dbReference type="KEGG" id="saci:Sinac_0760"/>
<dbReference type="PANTHER" id="PTHR43119">
    <property type="entry name" value="ABC TRANSPORT PROTEIN ATP-BINDING COMPONENT-RELATED"/>
    <property type="match status" value="1"/>
</dbReference>
<keyword evidence="1" id="KW-0547">Nucleotide-binding</keyword>
<name>L0D6Y3_SINAD</name>
<dbReference type="PROSITE" id="PS50893">
    <property type="entry name" value="ABC_TRANSPORTER_2"/>
    <property type="match status" value="1"/>
</dbReference>
<evidence type="ECO:0000256" key="1">
    <source>
        <dbReference type="ARBA" id="ARBA00022741"/>
    </source>
</evidence>
<sequence length="232" mass="25171">MSTGDDKPKTLQAQGIGRRDPGTGGWLLRGVDLTIQPGDRLAVVGSSGAGKTVLLRALAMLDPLDEGAILWQGDPVSGERVPAFRAQVLYLHQRPALFDGSVAANLRLPYALKTHRGARYDDERVLEFLDALGRDRLFLEKAHHDLSGGEGQIVALIRGLQLDPAVLLLDEATSSLDRATARMAEALLERWYAEGAGKRALVWVTHDPEQAHRVAARNLNIQAGQIAPEPAR</sequence>
<keyword evidence="6" id="KW-1185">Reference proteome</keyword>
<feature type="region of interest" description="Disordered" evidence="3">
    <location>
        <begin position="1"/>
        <end position="21"/>
    </location>
</feature>
<dbReference type="OrthoDB" id="9785080at2"/>
<dbReference type="InterPro" id="IPR003439">
    <property type="entry name" value="ABC_transporter-like_ATP-bd"/>
</dbReference>
<dbReference type="InterPro" id="IPR003593">
    <property type="entry name" value="AAA+_ATPase"/>
</dbReference>
<evidence type="ECO:0000256" key="2">
    <source>
        <dbReference type="ARBA" id="ARBA00022840"/>
    </source>
</evidence>
<protein>
    <submittedName>
        <fullName evidence="5">ABC-type uncharacterized transport system, ATPase component</fullName>
    </submittedName>
</protein>
<dbReference type="Proteomes" id="UP000010798">
    <property type="component" value="Chromosome"/>
</dbReference>
<feature type="domain" description="ABC transporter" evidence="4">
    <location>
        <begin position="11"/>
        <end position="231"/>
    </location>
</feature>
<dbReference type="InterPro" id="IPR027417">
    <property type="entry name" value="P-loop_NTPase"/>
</dbReference>
<keyword evidence="2" id="KW-0067">ATP-binding</keyword>
<dbReference type="SUPFAM" id="SSF52540">
    <property type="entry name" value="P-loop containing nucleoside triphosphate hydrolases"/>
    <property type="match status" value="1"/>
</dbReference>
<accession>L0D6Y3</accession>